<feature type="compositionally biased region" description="Low complexity" evidence="4">
    <location>
        <begin position="1229"/>
        <end position="1239"/>
    </location>
</feature>
<evidence type="ECO:0000256" key="3">
    <source>
        <dbReference type="ARBA" id="ARBA00022840"/>
    </source>
</evidence>
<dbReference type="Gene3D" id="3.40.50.300">
    <property type="entry name" value="P-loop containing nucleotide triphosphate hydrolases"/>
    <property type="match status" value="2"/>
</dbReference>
<dbReference type="Pfam" id="PF17871">
    <property type="entry name" value="AAA_lid_9"/>
    <property type="match status" value="1"/>
</dbReference>
<dbReference type="AlphaFoldDB" id="A0A9W7ZS23"/>
<feature type="region of interest" description="Disordered" evidence="4">
    <location>
        <begin position="593"/>
        <end position="620"/>
    </location>
</feature>
<dbReference type="GO" id="GO:0034605">
    <property type="term" value="P:cellular response to heat"/>
    <property type="evidence" value="ECO:0007669"/>
    <property type="project" value="TreeGrafter"/>
</dbReference>
<dbReference type="InterPro" id="IPR050130">
    <property type="entry name" value="ClpA_ClpB"/>
</dbReference>
<dbReference type="InterPro" id="IPR027417">
    <property type="entry name" value="P-loop_NTPase"/>
</dbReference>
<evidence type="ECO:0000256" key="1">
    <source>
        <dbReference type="ARBA" id="ARBA00022737"/>
    </source>
</evidence>
<feature type="compositionally biased region" description="Polar residues" evidence="4">
    <location>
        <begin position="605"/>
        <end position="620"/>
    </location>
</feature>
<organism evidence="6 7">
    <name type="scientific">Mycoemilia scoparia</name>
    <dbReference type="NCBI Taxonomy" id="417184"/>
    <lineage>
        <taxon>Eukaryota</taxon>
        <taxon>Fungi</taxon>
        <taxon>Fungi incertae sedis</taxon>
        <taxon>Zoopagomycota</taxon>
        <taxon>Kickxellomycotina</taxon>
        <taxon>Kickxellomycetes</taxon>
        <taxon>Kickxellales</taxon>
        <taxon>Kickxellaceae</taxon>
        <taxon>Mycoemilia</taxon>
    </lineage>
</organism>
<dbReference type="InterPro" id="IPR003593">
    <property type="entry name" value="AAA+_ATPase"/>
</dbReference>
<dbReference type="CDD" id="cd00009">
    <property type="entry name" value="AAA"/>
    <property type="match status" value="1"/>
</dbReference>
<keyword evidence="1" id="KW-0677">Repeat</keyword>
<dbReference type="InterPro" id="IPR001270">
    <property type="entry name" value="ClpA/B"/>
</dbReference>
<dbReference type="Pfam" id="PF07724">
    <property type="entry name" value="AAA_2"/>
    <property type="match status" value="1"/>
</dbReference>
<dbReference type="InterPro" id="IPR003959">
    <property type="entry name" value="ATPase_AAA_core"/>
</dbReference>
<comment type="caution">
    <text evidence="6">The sequence shown here is derived from an EMBL/GenBank/DDBJ whole genome shotgun (WGS) entry which is preliminary data.</text>
</comment>
<dbReference type="GO" id="GO:0016887">
    <property type="term" value="F:ATP hydrolysis activity"/>
    <property type="evidence" value="ECO:0007669"/>
    <property type="project" value="InterPro"/>
</dbReference>
<dbReference type="SMART" id="SM00382">
    <property type="entry name" value="AAA"/>
    <property type="match status" value="2"/>
</dbReference>
<gene>
    <name evidence="6" type="ORF">H4219_004329</name>
</gene>
<feature type="domain" description="AAA+ ATPase" evidence="5">
    <location>
        <begin position="277"/>
        <end position="490"/>
    </location>
</feature>
<dbReference type="PANTHER" id="PTHR11638:SF18">
    <property type="entry name" value="HEAT SHOCK PROTEIN 104"/>
    <property type="match status" value="1"/>
</dbReference>
<protein>
    <recommendedName>
        <fullName evidence="5">AAA+ ATPase domain-containing protein</fullName>
    </recommendedName>
</protein>
<dbReference type="GO" id="GO:0005524">
    <property type="term" value="F:ATP binding"/>
    <property type="evidence" value="ECO:0007669"/>
    <property type="project" value="UniProtKB-KW"/>
</dbReference>
<dbReference type="SUPFAM" id="SSF52540">
    <property type="entry name" value="P-loop containing nucleoside triphosphate hydrolases"/>
    <property type="match status" value="2"/>
</dbReference>
<evidence type="ECO:0000256" key="4">
    <source>
        <dbReference type="SAM" id="MobiDB-lite"/>
    </source>
</evidence>
<reference evidence="6" key="1">
    <citation type="submission" date="2022-07" db="EMBL/GenBank/DDBJ databases">
        <title>Phylogenomic reconstructions and comparative analyses of Kickxellomycotina fungi.</title>
        <authorList>
            <person name="Reynolds N.K."/>
            <person name="Stajich J.E."/>
            <person name="Barry K."/>
            <person name="Grigoriev I.V."/>
            <person name="Crous P."/>
            <person name="Smith M.E."/>
        </authorList>
    </citation>
    <scope>NUCLEOTIDE SEQUENCE</scope>
    <source>
        <strain evidence="6">NBRC 100468</strain>
    </source>
</reference>
<feature type="region of interest" description="Disordered" evidence="4">
    <location>
        <begin position="1045"/>
        <end position="1068"/>
    </location>
</feature>
<dbReference type="EMBL" id="JANBPU010000146">
    <property type="protein sequence ID" value="KAJ1915439.1"/>
    <property type="molecule type" value="Genomic_DNA"/>
</dbReference>
<dbReference type="OrthoDB" id="908794at2759"/>
<evidence type="ECO:0000259" key="5">
    <source>
        <dbReference type="SMART" id="SM00382"/>
    </source>
</evidence>
<feature type="compositionally biased region" description="Gly residues" evidence="4">
    <location>
        <begin position="1204"/>
        <end position="1214"/>
    </location>
</feature>
<dbReference type="Gene3D" id="1.10.8.60">
    <property type="match status" value="1"/>
</dbReference>
<keyword evidence="2" id="KW-0547">Nucleotide-binding</keyword>
<keyword evidence="7" id="KW-1185">Reference proteome</keyword>
<feature type="region of interest" description="Disordered" evidence="4">
    <location>
        <begin position="330"/>
        <end position="350"/>
    </location>
</feature>
<name>A0A9W7ZS23_9FUNG</name>
<evidence type="ECO:0000256" key="2">
    <source>
        <dbReference type="ARBA" id="ARBA00022741"/>
    </source>
</evidence>
<dbReference type="PRINTS" id="PR00300">
    <property type="entry name" value="CLPPROTEASEA"/>
</dbReference>
<proteinExistence type="predicted"/>
<feature type="domain" description="AAA+ ATPase" evidence="5">
    <location>
        <begin position="817"/>
        <end position="1008"/>
    </location>
</feature>
<evidence type="ECO:0000313" key="7">
    <source>
        <dbReference type="Proteomes" id="UP001150538"/>
    </source>
</evidence>
<dbReference type="GO" id="GO:0005737">
    <property type="term" value="C:cytoplasm"/>
    <property type="evidence" value="ECO:0007669"/>
    <property type="project" value="TreeGrafter"/>
</dbReference>
<dbReference type="Proteomes" id="UP001150538">
    <property type="component" value="Unassembled WGS sequence"/>
</dbReference>
<feature type="compositionally biased region" description="Low complexity" evidence="4">
    <location>
        <begin position="1189"/>
        <end position="1203"/>
    </location>
</feature>
<evidence type="ECO:0000313" key="6">
    <source>
        <dbReference type="EMBL" id="KAJ1915439.1"/>
    </source>
</evidence>
<accession>A0A9W7ZS23</accession>
<dbReference type="PANTHER" id="PTHR11638">
    <property type="entry name" value="ATP-DEPENDENT CLP PROTEASE"/>
    <property type="match status" value="1"/>
</dbReference>
<feature type="compositionally biased region" description="Polar residues" evidence="4">
    <location>
        <begin position="1240"/>
        <end position="1251"/>
    </location>
</feature>
<sequence>MIRFTKWPLEDDLQSAIEISRRCAFAHKITSLFPLFIFAILWELDSHHLQSVMQDLNVDIALFTKKLDDTVKNYKASNGRWSKTLSGIGCCIGKKAVTHHDQVELNKGCKKILDKALELEMASQAEGGFGRGHSSSFRFKPNSNYCTTTTTSNNTNEKSSGGFRVIPRFEVDEQSQIKISRHGFIIAMLHHDSAFQSLLKTVSLSPTIFESAVRTAALQADTTEGDDHTIQSELSGLTWFVRDIVSDIKNTDRLSERSLIGRRQELEDLCNMISNEAKSSILLVGEPGTGKSALIEGLAAQIAKHPFSKTKSQPSKSSCGSSGYGATSSISVSDSETAQNNSDNESSTYARSVNSSMTFGTSSSAHRSESIKASTGLSHIYSFNIPLFLSTLPTKPMICEALDTLANICTTRNAMIVIDPLDLVLGHRGSSETQKTAAGFLNANSGYGFTTLRQHIKYLMSVNSIRIIGGVRPEIHHKFIIKEAHFSKCTKPMFIDSASHKDTLDLLKVKKRQYEITHDIKIDSDTLPLVIELAHRYEPNPVLPATALKLLDIVCTNTRFDMYYWIYWLQELDLHRNQTTSWRHSHRITKLFGKSGQDTNDDNRSGPQQQPLKCTRNRPSLSDQQDFLSFALAQPGLMMTAHGSMSKKEISSIISGAIKKYQPWLDANLHRTRYFNHIFGSSPSKLNSQDLAFRKEIENVYHKTRGEHCPITIDSSFPRSFSFPKPSELGHVTVNSVLLDPRILTFAPLSERLRTTKSRIDSLEISLKESARSQIAAVEQIVKILNSVLKPSLSESLIYNGTIRPNVVELCKPRAGPLASMLLVGPKGVGKTFLAQSLAHEHIKLFPFSVSVTAEAYYNQNSSTNGGCHLLVRELDDNVLAKQVREHPFSTALIQDIDQAHPEVQAEFAKILKTGFMSDSEGHRVDFRNTIMIFEISLAKPLLQPHQHQQVLHNTIMPLTSRTSVSSLSSSSASSSFGQLPPLLNKRSIGSSGLRRPSFQSLAGPLLSSLRSRKSTNNISIASPPTSKSGGYALPPPLPSFSSSIYSLLSPPPPQKPSATNSNDKEGGWKTQLIPDLHTSIDYIIPLAPLTQTGVLPIAKRLIEIIETQRQVQIIMEPGVYDFIIDQSFDPSLGISSIQNHLNKSVDAFIDNLYANGCIKQGATICIYCDLGSESGLNYQILAYGSRSKSSFSSRNSSSSSSGYGNGNGTGGGVLSPNQPPQIRFSFYNSNNNNSSSSSQRQPQQIVSPVL</sequence>
<keyword evidence="3" id="KW-0067">ATP-binding</keyword>
<dbReference type="InterPro" id="IPR041546">
    <property type="entry name" value="ClpA/ClpB_AAA_lid"/>
</dbReference>
<feature type="region of interest" description="Disordered" evidence="4">
    <location>
        <begin position="1189"/>
        <end position="1251"/>
    </location>
</feature>